<comment type="caution">
    <text evidence="1">The sequence shown here is derived from an EMBL/GenBank/DDBJ whole genome shotgun (WGS) entry which is preliminary data.</text>
</comment>
<keyword evidence="2" id="KW-1185">Reference proteome</keyword>
<dbReference type="RefSeq" id="WP_343804365.1">
    <property type="nucleotide sequence ID" value="NZ_BAAADE010000002.1"/>
</dbReference>
<accession>A0ABN1G1B1</accession>
<dbReference type="EMBL" id="BAAADE010000002">
    <property type="protein sequence ID" value="GAA0602103.1"/>
    <property type="molecule type" value="Genomic_DNA"/>
</dbReference>
<protein>
    <submittedName>
        <fullName evidence="1">Uncharacterized protein</fullName>
    </submittedName>
</protein>
<organism evidence="1 2">
    <name type="scientific">Paenochrobactrum glaciei</name>
    <dbReference type="NCBI Taxonomy" id="486407"/>
    <lineage>
        <taxon>Bacteria</taxon>
        <taxon>Pseudomonadati</taxon>
        <taxon>Pseudomonadota</taxon>
        <taxon>Alphaproteobacteria</taxon>
        <taxon>Hyphomicrobiales</taxon>
        <taxon>Brucellaceae</taxon>
        <taxon>Paenochrobactrum</taxon>
    </lineage>
</organism>
<dbReference type="Proteomes" id="UP001424441">
    <property type="component" value="Unassembled WGS sequence"/>
</dbReference>
<proteinExistence type="predicted"/>
<name>A0ABN1G1B1_9HYPH</name>
<reference evidence="1 2" key="1">
    <citation type="journal article" date="2019" name="Int. J. Syst. Evol. Microbiol.">
        <title>The Global Catalogue of Microorganisms (GCM) 10K type strain sequencing project: providing services to taxonomists for standard genome sequencing and annotation.</title>
        <authorList>
            <consortium name="The Broad Institute Genomics Platform"/>
            <consortium name="The Broad Institute Genome Sequencing Center for Infectious Disease"/>
            <person name="Wu L."/>
            <person name="Ma J."/>
        </authorList>
    </citation>
    <scope>NUCLEOTIDE SEQUENCE [LARGE SCALE GENOMIC DNA]</scope>
    <source>
        <strain evidence="1 2">JCM 15115</strain>
    </source>
</reference>
<gene>
    <name evidence="1" type="ORF">GCM10008943_16850</name>
</gene>
<sequence>MIGSNSDNNINSALINKSSVVFAKRNVKFAYTAVYNHISMNEQLTFAEGAL</sequence>
<evidence type="ECO:0000313" key="2">
    <source>
        <dbReference type="Proteomes" id="UP001424441"/>
    </source>
</evidence>
<evidence type="ECO:0000313" key="1">
    <source>
        <dbReference type="EMBL" id="GAA0602103.1"/>
    </source>
</evidence>